<dbReference type="RefSeq" id="WP_112173743.1">
    <property type="nucleotide sequence ID" value="NZ_QEOB01000017.1"/>
</dbReference>
<dbReference type="InterPro" id="IPR001753">
    <property type="entry name" value="Enoyl-CoA_hydra/iso"/>
</dbReference>
<dbReference type="CDD" id="cd06558">
    <property type="entry name" value="crotonase-like"/>
    <property type="match status" value="1"/>
</dbReference>
<dbReference type="InterPro" id="IPR014748">
    <property type="entry name" value="Enoyl-CoA_hydra_C"/>
</dbReference>
<dbReference type="EMBL" id="QEOB01000017">
    <property type="protein sequence ID" value="PVX75689.1"/>
    <property type="molecule type" value="Genomic_DNA"/>
</dbReference>
<dbReference type="PANTHER" id="PTHR11941:SF54">
    <property type="entry name" value="ENOYL-COA HYDRATASE, MITOCHONDRIAL"/>
    <property type="match status" value="1"/>
</dbReference>
<gene>
    <name evidence="3" type="ORF">C7402_117101</name>
</gene>
<dbReference type="Gene3D" id="3.90.226.10">
    <property type="entry name" value="2-enoyl-CoA Hydratase, Chain A, domain 1"/>
    <property type="match status" value="1"/>
</dbReference>
<dbReference type="InterPro" id="IPR029045">
    <property type="entry name" value="ClpP/crotonase-like_dom_sf"/>
</dbReference>
<evidence type="ECO:0000313" key="3">
    <source>
        <dbReference type="EMBL" id="PVX75689.1"/>
    </source>
</evidence>
<organism evidence="3 4">
    <name type="scientific">Paraburkholderia unamae</name>
    <dbReference type="NCBI Taxonomy" id="219649"/>
    <lineage>
        <taxon>Bacteria</taxon>
        <taxon>Pseudomonadati</taxon>
        <taxon>Pseudomonadota</taxon>
        <taxon>Betaproteobacteria</taxon>
        <taxon>Burkholderiales</taxon>
        <taxon>Burkholderiaceae</taxon>
        <taxon>Paraburkholderia</taxon>
    </lineage>
</organism>
<evidence type="ECO:0000256" key="1">
    <source>
        <dbReference type="ARBA" id="ARBA00005254"/>
    </source>
</evidence>
<protein>
    <submittedName>
        <fullName evidence="3">Crotonobetainyl-CoA hydratase</fullName>
    </submittedName>
</protein>
<dbReference type="SUPFAM" id="SSF52096">
    <property type="entry name" value="ClpP/crotonase"/>
    <property type="match status" value="1"/>
</dbReference>
<accession>A0ABX5KE02</accession>
<comment type="caution">
    <text evidence="3">The sequence shown here is derived from an EMBL/GenBank/DDBJ whole genome shotgun (WGS) entry which is preliminary data.</text>
</comment>
<dbReference type="Proteomes" id="UP000245712">
    <property type="component" value="Unassembled WGS sequence"/>
</dbReference>
<keyword evidence="2" id="KW-0456">Lyase</keyword>
<comment type="similarity">
    <text evidence="1">Belongs to the enoyl-CoA hydratase/isomerase family.</text>
</comment>
<name>A0ABX5KE02_9BURK</name>
<dbReference type="Gene3D" id="1.10.12.10">
    <property type="entry name" value="Lyase 2-enoyl-coa Hydratase, Chain A, domain 2"/>
    <property type="match status" value="1"/>
</dbReference>
<proteinExistence type="inferred from homology"/>
<dbReference type="Pfam" id="PF00378">
    <property type="entry name" value="ECH_1"/>
    <property type="match status" value="1"/>
</dbReference>
<keyword evidence="4" id="KW-1185">Reference proteome</keyword>
<sequence>MNSPIPSLAENFRYIEASATDGVVTLTINRPDVLNAFHPPACAELGAALDAFEHDPALRVALITGAGERAFSAGFDLQYANAHPELYEAPMFGSELVRRARGRKPVIAAVNGVALGFGFELALACDLIVAGAGARFGLPEVKVGLAALAGGVVRLTRELGPKRALGLALSGDIITAAEGLRLGFVNAVAEGDVMEMARALAVKLSRNAPLSLAATREMAYRSLDLPDLESALDPAQYPSLRAVLASEDAQEGRRAFLEKRAPVWKNR</sequence>
<reference evidence="3 4" key="1">
    <citation type="submission" date="2018-05" db="EMBL/GenBank/DDBJ databases">
        <title>Genomic Encyclopedia of Type Strains, Phase IV (KMG-V): Genome sequencing to study the core and pangenomes of soil and plant-associated prokaryotes.</title>
        <authorList>
            <person name="Whitman W."/>
        </authorList>
    </citation>
    <scope>NUCLEOTIDE SEQUENCE [LARGE SCALE GENOMIC DNA]</scope>
    <source>
        <strain evidence="3 4">SCZa-39</strain>
    </source>
</reference>
<evidence type="ECO:0000256" key="2">
    <source>
        <dbReference type="ARBA" id="ARBA00023239"/>
    </source>
</evidence>
<dbReference type="PANTHER" id="PTHR11941">
    <property type="entry name" value="ENOYL-COA HYDRATASE-RELATED"/>
    <property type="match status" value="1"/>
</dbReference>
<evidence type="ECO:0000313" key="4">
    <source>
        <dbReference type="Proteomes" id="UP000245712"/>
    </source>
</evidence>